<gene>
    <name evidence="1" type="ORF">AmaxDRAFT_0013</name>
</gene>
<organism evidence="1 2">
    <name type="scientific">Limnospira maxima CS-328</name>
    <dbReference type="NCBI Taxonomy" id="513049"/>
    <lineage>
        <taxon>Bacteria</taxon>
        <taxon>Bacillati</taxon>
        <taxon>Cyanobacteriota</taxon>
        <taxon>Cyanophyceae</taxon>
        <taxon>Oscillatoriophycideae</taxon>
        <taxon>Oscillatoriales</taxon>
        <taxon>Sirenicapillariaceae</taxon>
        <taxon>Limnospira</taxon>
    </lineage>
</organism>
<sequence length="45" mass="5554">MNQHKLKRSLYPITIDDDNIKEIPKHYLSVKYQQEIYFRVFLEKA</sequence>
<protein>
    <submittedName>
        <fullName evidence="1">Uncharacterized protein</fullName>
    </submittedName>
</protein>
<keyword evidence="2" id="KW-1185">Reference proteome</keyword>
<dbReference type="Proteomes" id="UP000004061">
    <property type="component" value="Unassembled WGS sequence"/>
</dbReference>
<reference evidence="1 2" key="1">
    <citation type="journal article" date="2011" name="Appl. Environ. Microbiol.">
        <title>Contribution of a Sodium Ion Gradient to Energy Conservation during Fermentation in the Cyanobacterium Arthrospira (Spirulina) maxima CS-328.</title>
        <authorList>
            <person name="Carrieri D."/>
            <person name="Ananyev G."/>
            <person name="Lenz O."/>
            <person name="Bryant D.A."/>
            <person name="Dismukes G.C."/>
        </authorList>
    </citation>
    <scope>NUCLEOTIDE SEQUENCE [LARGE SCALE GENOMIC DNA]</scope>
    <source>
        <strain evidence="1 2">CS-328</strain>
    </source>
</reference>
<proteinExistence type="predicted"/>
<evidence type="ECO:0000313" key="1">
    <source>
        <dbReference type="EMBL" id="EDZ96985.1"/>
    </source>
</evidence>
<accession>B5VUN2</accession>
<name>B5VUN2_LIMMA</name>
<comment type="caution">
    <text evidence="1">The sequence shown here is derived from an EMBL/GenBank/DDBJ whole genome shotgun (WGS) entry which is preliminary data.</text>
</comment>
<dbReference type="AlphaFoldDB" id="B5VUN2"/>
<evidence type="ECO:0000313" key="2">
    <source>
        <dbReference type="Proteomes" id="UP000004061"/>
    </source>
</evidence>
<dbReference type="EMBL" id="ABYK01000001">
    <property type="protein sequence ID" value="EDZ96985.1"/>
    <property type="molecule type" value="Genomic_DNA"/>
</dbReference>